<dbReference type="Gene3D" id="3.40.50.300">
    <property type="entry name" value="P-loop containing nucleotide triphosphate hydrolases"/>
    <property type="match status" value="2"/>
</dbReference>
<dbReference type="GO" id="GO:0000400">
    <property type="term" value="F:four-way junction DNA binding"/>
    <property type="evidence" value="ECO:0007669"/>
    <property type="project" value="TreeGrafter"/>
</dbReference>
<protein>
    <recommendedName>
        <fullName evidence="9">Helicase ATP-binding domain-containing protein</fullName>
    </recommendedName>
</protein>
<dbReference type="InterPro" id="IPR011545">
    <property type="entry name" value="DEAD/DEAH_box_helicase_dom"/>
</dbReference>
<evidence type="ECO:0000256" key="2">
    <source>
        <dbReference type="ARBA" id="ARBA00009889"/>
    </source>
</evidence>
<evidence type="ECO:0000256" key="5">
    <source>
        <dbReference type="ARBA" id="ARBA00022806"/>
    </source>
</evidence>
<keyword evidence="6" id="KW-0067">ATP-binding</keyword>
<dbReference type="InterPro" id="IPR027417">
    <property type="entry name" value="P-loop_NTPase"/>
</dbReference>
<dbReference type="PANTHER" id="PTHR14025:SF20">
    <property type="entry name" value="FANCONI ANEMIA GROUP M PROTEIN"/>
    <property type="match status" value="1"/>
</dbReference>
<dbReference type="AlphaFoldDB" id="A0A8C3A135"/>
<dbReference type="GeneTree" id="ENSGT00940000156480"/>
<sequence>MSSGSNQRTLFQTWGAPVSQNKVLQPKKDGPRQLLEDEDDDDDDLILVAVNEAERSLQLDNAHYFQCDNLVWIYPTSYPVREYQRKISEVALFQNTLVCLPTGLGKTFIASVVMYNFYRWYPSGKIVFMAPTKPLVAQQIEACYKVMGIPQAHMAELTGATVAKDRPGVWRTKRVFFLTPQVMVNDLSRESCPAEQIKCVVIDEAHKALGNHAYCQVIRQLCSRTLQFRILALSATPGGDSKSVQSVISNLLISHIELRSEESPDIQAHSHQRSVEKVVVPLGETLSAHQARYLQVLKKFMSRLVQNRVMAHKDLRTLGKYQIILAREQFRKNPPTCIKARTLLYEFLGCGQDGF</sequence>
<feature type="compositionally biased region" description="Basic and acidic residues" evidence="8">
    <location>
        <begin position="26"/>
        <end position="35"/>
    </location>
</feature>
<dbReference type="Gene3D" id="1.20.1320.30">
    <property type="match status" value="1"/>
</dbReference>
<keyword evidence="4" id="KW-0378">Hydrolase</keyword>
<keyword evidence="7" id="KW-0539">Nucleus</keyword>
<organism evidence="10 11">
    <name type="scientific">Cyclopterus lumpus</name>
    <name type="common">Lumpsucker</name>
    <dbReference type="NCBI Taxonomy" id="8103"/>
    <lineage>
        <taxon>Eukaryota</taxon>
        <taxon>Metazoa</taxon>
        <taxon>Chordata</taxon>
        <taxon>Craniata</taxon>
        <taxon>Vertebrata</taxon>
        <taxon>Euteleostomi</taxon>
        <taxon>Actinopterygii</taxon>
        <taxon>Neopterygii</taxon>
        <taxon>Teleostei</taxon>
        <taxon>Neoteleostei</taxon>
        <taxon>Acanthomorphata</taxon>
        <taxon>Eupercaria</taxon>
        <taxon>Perciformes</taxon>
        <taxon>Cottioidei</taxon>
        <taxon>Cottales</taxon>
        <taxon>Cyclopteridae</taxon>
        <taxon>Cyclopterus</taxon>
    </lineage>
</organism>
<dbReference type="GO" id="GO:0036297">
    <property type="term" value="P:interstrand cross-link repair"/>
    <property type="evidence" value="ECO:0007669"/>
    <property type="project" value="TreeGrafter"/>
</dbReference>
<comment type="similarity">
    <text evidence="2">Belongs to the DEAD box helicase family. DEAH subfamily. FANCM sub-subfamily.</text>
</comment>
<evidence type="ECO:0000256" key="3">
    <source>
        <dbReference type="ARBA" id="ARBA00022741"/>
    </source>
</evidence>
<evidence type="ECO:0000256" key="6">
    <source>
        <dbReference type="ARBA" id="ARBA00022840"/>
    </source>
</evidence>
<evidence type="ECO:0000256" key="7">
    <source>
        <dbReference type="ARBA" id="ARBA00023242"/>
    </source>
</evidence>
<dbReference type="InterPro" id="IPR044749">
    <property type="entry name" value="FANCM_DEXDc"/>
</dbReference>
<evidence type="ECO:0000256" key="4">
    <source>
        <dbReference type="ARBA" id="ARBA00022801"/>
    </source>
</evidence>
<dbReference type="FunFam" id="3.40.50.300:FF:000861">
    <property type="entry name" value="Fanconi anemia, complementation group M"/>
    <property type="match status" value="1"/>
</dbReference>
<keyword evidence="3" id="KW-0547">Nucleotide-binding</keyword>
<keyword evidence="11" id="KW-1185">Reference proteome</keyword>
<evidence type="ECO:0000259" key="9">
    <source>
        <dbReference type="PROSITE" id="PS51192"/>
    </source>
</evidence>
<dbReference type="GO" id="GO:0009378">
    <property type="term" value="F:four-way junction helicase activity"/>
    <property type="evidence" value="ECO:0007669"/>
    <property type="project" value="TreeGrafter"/>
</dbReference>
<accession>A0A8C3A135</accession>
<proteinExistence type="inferred from homology"/>
<dbReference type="InterPro" id="IPR014001">
    <property type="entry name" value="Helicase_ATP-bd"/>
</dbReference>
<keyword evidence="5" id="KW-0347">Helicase</keyword>
<dbReference type="GO" id="GO:0043138">
    <property type="term" value="F:3'-5' DNA helicase activity"/>
    <property type="evidence" value="ECO:0007669"/>
    <property type="project" value="TreeGrafter"/>
</dbReference>
<dbReference type="Ensembl" id="ENSCLMT00005036966.1">
    <property type="protein sequence ID" value="ENSCLMP00005035539.1"/>
    <property type="gene ID" value="ENSCLMG00005016955.1"/>
</dbReference>
<dbReference type="Pfam" id="PF00270">
    <property type="entry name" value="DEAD"/>
    <property type="match status" value="1"/>
</dbReference>
<dbReference type="GO" id="GO:0005634">
    <property type="term" value="C:nucleus"/>
    <property type="evidence" value="ECO:0007669"/>
    <property type="project" value="UniProtKB-SubCell"/>
</dbReference>
<comment type="subcellular location">
    <subcellularLocation>
        <location evidence="1">Nucleus</location>
    </subcellularLocation>
</comment>
<evidence type="ECO:0000313" key="10">
    <source>
        <dbReference type="Ensembl" id="ENSCLMP00005035539.1"/>
    </source>
</evidence>
<dbReference type="GO" id="GO:0005524">
    <property type="term" value="F:ATP binding"/>
    <property type="evidence" value="ECO:0007669"/>
    <property type="project" value="UniProtKB-KW"/>
</dbReference>
<feature type="domain" description="Helicase ATP-binding" evidence="9">
    <location>
        <begin position="87"/>
        <end position="255"/>
    </location>
</feature>
<reference evidence="10" key="2">
    <citation type="submission" date="2025-09" db="UniProtKB">
        <authorList>
            <consortium name="Ensembl"/>
        </authorList>
    </citation>
    <scope>IDENTIFICATION</scope>
</reference>
<dbReference type="PROSITE" id="PS51192">
    <property type="entry name" value="HELICASE_ATP_BIND_1"/>
    <property type="match status" value="1"/>
</dbReference>
<dbReference type="PANTHER" id="PTHR14025">
    <property type="entry name" value="FANCONI ANEMIA GROUP M FANCM FAMILY MEMBER"/>
    <property type="match status" value="1"/>
</dbReference>
<dbReference type="SMART" id="SM00487">
    <property type="entry name" value="DEXDc"/>
    <property type="match status" value="1"/>
</dbReference>
<dbReference type="CDD" id="cd18033">
    <property type="entry name" value="DEXDc_FANCM"/>
    <property type="match status" value="1"/>
</dbReference>
<dbReference type="GO" id="GO:0045003">
    <property type="term" value="P:double-strand break repair via synthesis-dependent strand annealing"/>
    <property type="evidence" value="ECO:0007669"/>
    <property type="project" value="TreeGrafter"/>
</dbReference>
<name>A0A8C3A135_CYCLU</name>
<reference evidence="10" key="1">
    <citation type="submission" date="2025-08" db="UniProtKB">
        <authorList>
            <consortium name="Ensembl"/>
        </authorList>
    </citation>
    <scope>IDENTIFICATION</scope>
</reference>
<dbReference type="SUPFAM" id="SSF52540">
    <property type="entry name" value="P-loop containing nucleoside triphosphate hydrolases"/>
    <property type="match status" value="1"/>
</dbReference>
<evidence type="ECO:0000256" key="1">
    <source>
        <dbReference type="ARBA" id="ARBA00004123"/>
    </source>
</evidence>
<dbReference type="Proteomes" id="UP000694565">
    <property type="component" value="Unplaced"/>
</dbReference>
<feature type="region of interest" description="Disordered" evidence="8">
    <location>
        <begin position="17"/>
        <end position="38"/>
    </location>
</feature>
<evidence type="ECO:0000256" key="8">
    <source>
        <dbReference type="SAM" id="MobiDB-lite"/>
    </source>
</evidence>
<dbReference type="GO" id="GO:0016787">
    <property type="term" value="F:hydrolase activity"/>
    <property type="evidence" value="ECO:0007669"/>
    <property type="project" value="UniProtKB-KW"/>
</dbReference>
<evidence type="ECO:0000313" key="11">
    <source>
        <dbReference type="Proteomes" id="UP000694565"/>
    </source>
</evidence>